<feature type="non-terminal residue" evidence="5">
    <location>
        <position position="278"/>
    </location>
</feature>
<organism evidence="5 6">
    <name type="scientific">Mycobacterium simiae</name>
    <name type="common">Mycobacterium habana</name>
    <dbReference type="NCBI Taxonomy" id="1784"/>
    <lineage>
        <taxon>Bacteria</taxon>
        <taxon>Bacillati</taxon>
        <taxon>Actinomycetota</taxon>
        <taxon>Actinomycetes</taxon>
        <taxon>Mycobacteriales</taxon>
        <taxon>Mycobacteriaceae</taxon>
        <taxon>Mycobacterium</taxon>
        <taxon>Mycobacterium simiae complex</taxon>
    </lineage>
</organism>
<dbReference type="PANTHER" id="PTHR46766">
    <property type="entry name" value="GLUTAMINE-RICH PROTEIN 2"/>
    <property type="match status" value="1"/>
</dbReference>
<evidence type="ECO:0000256" key="1">
    <source>
        <dbReference type="ARBA" id="ARBA00010652"/>
    </source>
</evidence>
<gene>
    <name evidence="5" type="ORF">F0Q45_26325</name>
</gene>
<dbReference type="Pfam" id="PF12484">
    <property type="entry name" value="PPE-SVP"/>
    <property type="match status" value="1"/>
</dbReference>
<dbReference type="PANTHER" id="PTHR46766:SF1">
    <property type="entry name" value="GLUTAMINE-RICH PROTEIN 2"/>
    <property type="match status" value="1"/>
</dbReference>
<dbReference type="Gene3D" id="1.20.1260.20">
    <property type="entry name" value="PPE superfamily"/>
    <property type="match status" value="1"/>
</dbReference>
<accession>A0A5B1B3L2</accession>
<evidence type="ECO:0000259" key="4">
    <source>
        <dbReference type="Pfam" id="PF12484"/>
    </source>
</evidence>
<feature type="domain" description="PPE family C-terminal" evidence="4">
    <location>
        <begin position="188"/>
        <end position="278"/>
    </location>
</feature>
<dbReference type="InterPro" id="IPR000030">
    <property type="entry name" value="PPE_dom"/>
</dbReference>
<evidence type="ECO:0000313" key="5">
    <source>
        <dbReference type="EMBL" id="KAA1242415.1"/>
    </source>
</evidence>
<dbReference type="InterPro" id="IPR038332">
    <property type="entry name" value="PPE_sf"/>
</dbReference>
<dbReference type="OrthoDB" id="4753779at2"/>
<protein>
    <submittedName>
        <fullName evidence="5">PPE domain-containing protein</fullName>
    </submittedName>
</protein>
<dbReference type="RefSeq" id="WP_149656633.1">
    <property type="nucleotide sequence ID" value="NZ_VTZN01000442.1"/>
</dbReference>
<feature type="chain" id="PRO_5022762871" evidence="2">
    <location>
        <begin position="27"/>
        <end position="278"/>
    </location>
</feature>
<feature type="signal peptide" evidence="2">
    <location>
        <begin position="1"/>
        <end position="26"/>
    </location>
</feature>
<keyword evidence="2" id="KW-0732">Signal</keyword>
<keyword evidence="6" id="KW-1185">Reference proteome</keyword>
<dbReference type="InterPro" id="IPR022171">
    <property type="entry name" value="PPE_C"/>
</dbReference>
<dbReference type="Pfam" id="PF00823">
    <property type="entry name" value="PPE"/>
    <property type="match status" value="1"/>
</dbReference>
<dbReference type="EMBL" id="VTZN01000442">
    <property type="protein sequence ID" value="KAA1242415.1"/>
    <property type="molecule type" value="Genomic_DNA"/>
</dbReference>
<reference evidence="5 6" key="1">
    <citation type="submission" date="2019-09" db="EMBL/GenBank/DDBJ databases">
        <title>Report of infection by Mycobacterium simiae a patient suffering from pulmonary tuberculosis.</title>
        <authorList>
            <person name="Mohanty P.S."/>
            <person name="Bansal A.K."/>
            <person name="Singh H."/>
            <person name="Sharma S."/>
            <person name="Patil S.A."/>
            <person name="Upadhaya P."/>
            <person name="Singh P.K."/>
            <person name="Kumar D."/>
            <person name="Kumar S."/>
            <person name="Singh R.K."/>
            <person name="Chaudhary B."/>
        </authorList>
    </citation>
    <scope>NUCLEOTIDE SEQUENCE [LARGE SCALE GENOMIC DNA]</scope>
    <source>
        <strain evidence="5 6">JAL-560-SIM</strain>
    </source>
</reference>
<evidence type="ECO:0000256" key="2">
    <source>
        <dbReference type="SAM" id="SignalP"/>
    </source>
</evidence>
<sequence length="278" mass="26375">AVAANRVLLGALVATNFLGQNTPAIAATEFDYVEMWAQDVGAMVGYDAGAAAVAASLLPFSAPPLDLAGLAGQVGAQVSGLASGVSAAVSPAVQGVVAVAPGVVTGVQSLASSVPVQLGMQVAQSMAMPASMLIGPLLQAGQSSANAAGLAGAATAAELVDAPKFVGDVNPLKGLGGGGAGLGAGLGAELGKARLVGAMSVPPTWEGSLPKGISSAAMAGLGAMPAELAQAAGAGTGMGMMPMPMGMGGAGAGMPGGMMGRGGANPHVVQSRPSVIPR</sequence>
<comment type="caution">
    <text evidence="5">The sequence shown here is derived from an EMBL/GenBank/DDBJ whole genome shotgun (WGS) entry which is preliminary data.</text>
</comment>
<name>A0A5B1B3L2_MYCSI</name>
<dbReference type="GO" id="GO:0052572">
    <property type="term" value="P:response to host immune response"/>
    <property type="evidence" value="ECO:0007669"/>
    <property type="project" value="TreeGrafter"/>
</dbReference>
<comment type="similarity">
    <text evidence="1">Belongs to the mycobacterial PPE family.</text>
</comment>
<feature type="non-terminal residue" evidence="5">
    <location>
        <position position="1"/>
    </location>
</feature>
<proteinExistence type="inferred from homology"/>
<dbReference type="AlphaFoldDB" id="A0A5B1B3L2"/>
<dbReference type="SUPFAM" id="SSF140459">
    <property type="entry name" value="PE/PPE dimer-like"/>
    <property type="match status" value="1"/>
</dbReference>
<evidence type="ECO:0000259" key="3">
    <source>
        <dbReference type="Pfam" id="PF00823"/>
    </source>
</evidence>
<evidence type="ECO:0000313" key="6">
    <source>
        <dbReference type="Proteomes" id="UP000324701"/>
    </source>
</evidence>
<feature type="domain" description="PPE" evidence="3">
    <location>
        <begin position="2"/>
        <end position="57"/>
    </location>
</feature>
<dbReference type="Proteomes" id="UP000324701">
    <property type="component" value="Unassembled WGS sequence"/>
</dbReference>